<organism evidence="2 3">
    <name type="scientific">Yinghuangia aomiensis</name>
    <dbReference type="NCBI Taxonomy" id="676205"/>
    <lineage>
        <taxon>Bacteria</taxon>
        <taxon>Bacillati</taxon>
        <taxon>Actinomycetota</taxon>
        <taxon>Actinomycetes</taxon>
        <taxon>Kitasatosporales</taxon>
        <taxon>Streptomycetaceae</taxon>
        <taxon>Yinghuangia</taxon>
    </lineage>
</organism>
<reference evidence="3" key="1">
    <citation type="journal article" date="2019" name="Int. J. Syst. Evol. Microbiol.">
        <title>The Global Catalogue of Microorganisms (GCM) 10K type strain sequencing project: providing services to taxonomists for standard genome sequencing and annotation.</title>
        <authorList>
            <consortium name="The Broad Institute Genomics Platform"/>
            <consortium name="The Broad Institute Genome Sequencing Center for Infectious Disease"/>
            <person name="Wu L."/>
            <person name="Ma J."/>
        </authorList>
    </citation>
    <scope>NUCLEOTIDE SEQUENCE [LARGE SCALE GENOMIC DNA]</scope>
    <source>
        <strain evidence="3">JCM 17986</strain>
    </source>
</reference>
<evidence type="ECO:0000313" key="3">
    <source>
        <dbReference type="Proteomes" id="UP001500466"/>
    </source>
</evidence>
<dbReference type="Pfam" id="PF00480">
    <property type="entry name" value="ROK"/>
    <property type="match status" value="1"/>
</dbReference>
<dbReference type="InterPro" id="IPR043129">
    <property type="entry name" value="ATPase_NBD"/>
</dbReference>
<evidence type="ECO:0000313" key="2">
    <source>
        <dbReference type="EMBL" id="GAA4956433.1"/>
    </source>
</evidence>
<evidence type="ECO:0000256" key="1">
    <source>
        <dbReference type="ARBA" id="ARBA00006479"/>
    </source>
</evidence>
<dbReference type="Gene3D" id="3.30.420.40">
    <property type="match status" value="2"/>
</dbReference>
<proteinExistence type="inferred from homology"/>
<dbReference type="InterPro" id="IPR000600">
    <property type="entry name" value="ROK"/>
</dbReference>
<dbReference type="SUPFAM" id="SSF53067">
    <property type="entry name" value="Actin-like ATPase domain"/>
    <property type="match status" value="1"/>
</dbReference>
<dbReference type="PANTHER" id="PTHR18964">
    <property type="entry name" value="ROK (REPRESSOR, ORF, KINASE) FAMILY"/>
    <property type="match status" value="1"/>
</dbReference>
<dbReference type="RefSeq" id="WP_345674829.1">
    <property type="nucleotide sequence ID" value="NZ_BAABHS010000005.1"/>
</dbReference>
<comment type="similarity">
    <text evidence="1">Belongs to the ROK (NagC/XylR) family.</text>
</comment>
<dbReference type="EMBL" id="BAABHS010000005">
    <property type="protein sequence ID" value="GAA4956433.1"/>
    <property type="molecule type" value="Genomic_DNA"/>
</dbReference>
<keyword evidence="3" id="KW-1185">Reference proteome</keyword>
<gene>
    <name evidence="2" type="ORF">GCM10023205_18250</name>
</gene>
<name>A0ABP9GYG8_9ACTN</name>
<protein>
    <submittedName>
        <fullName evidence="2">ROK family protein</fullName>
    </submittedName>
</protein>
<sequence>MHSTTVTAGIDVGGTKIAAGLVAADGTIVLRRESPTATAGRLRDPGLAGTTAAIAYLLAEAAARGLDVAGLGVGLPEYVAADGLVTSREVLAWDDQPLDTLDTALKAAGLEDIPRAVGSDVRCGALGEAAHGAGRDLGDFLYVSLGTGLSSAFVVDRTVWPGARGEAIALGEFEVPASVAPDFAGNLEQFASGRGIGDRYTALGRTPTPGAREVTALAADGDPDAAAVLDTAGRALGTVLAAAVRLLDPSAVVLGGGLGTTDGPVSTALTRTYTALTAARPGPPPLRRAELGPDAGLIGAALLPVRR</sequence>
<dbReference type="PANTHER" id="PTHR18964:SF173">
    <property type="entry name" value="GLUCOKINASE"/>
    <property type="match status" value="1"/>
</dbReference>
<comment type="caution">
    <text evidence="2">The sequence shown here is derived from an EMBL/GenBank/DDBJ whole genome shotgun (WGS) entry which is preliminary data.</text>
</comment>
<accession>A0ABP9GYG8</accession>
<dbReference type="Proteomes" id="UP001500466">
    <property type="component" value="Unassembled WGS sequence"/>
</dbReference>